<gene>
    <name evidence="2" type="ORF">Csa_6G224010</name>
</gene>
<evidence type="ECO:0008006" key="4">
    <source>
        <dbReference type="Google" id="ProtNLM"/>
    </source>
</evidence>
<accession>A0A0A0KFN3</accession>
<dbReference type="Proteomes" id="UP000029981">
    <property type="component" value="Chromosome 6"/>
</dbReference>
<dbReference type="AlphaFoldDB" id="A0A0A0KFN3"/>
<keyword evidence="3" id="KW-1185">Reference proteome</keyword>
<reference evidence="2 3" key="2">
    <citation type="journal article" date="2009" name="PLoS ONE">
        <title>An integrated genetic and cytogenetic map of the cucumber genome.</title>
        <authorList>
            <person name="Ren Y."/>
            <person name="Zhang Z."/>
            <person name="Liu J."/>
            <person name="Staub J.E."/>
            <person name="Han Y."/>
            <person name="Cheng Z."/>
            <person name="Li X."/>
            <person name="Lu J."/>
            <person name="Miao H."/>
            <person name="Kang H."/>
            <person name="Xie B."/>
            <person name="Gu X."/>
            <person name="Wang X."/>
            <person name="Du Y."/>
            <person name="Jin W."/>
            <person name="Huang S."/>
        </authorList>
    </citation>
    <scope>NUCLEOTIDE SEQUENCE [LARGE SCALE GENOMIC DNA]</scope>
    <source>
        <strain evidence="3">cv. 9930</strain>
    </source>
</reference>
<reference evidence="2 3" key="4">
    <citation type="journal article" date="2011" name="BMC Genomics">
        <title>RNA-Seq improves annotation of protein-coding genes in the cucumber genome.</title>
        <authorList>
            <person name="Li Z."/>
            <person name="Zhang Z."/>
            <person name="Yan P."/>
            <person name="Huang S."/>
            <person name="Fei Z."/>
            <person name="Lin K."/>
        </authorList>
    </citation>
    <scope>NUCLEOTIDE SEQUENCE [LARGE SCALE GENOMIC DNA]</scope>
    <source>
        <strain evidence="3">cv. 9930</strain>
    </source>
</reference>
<evidence type="ECO:0000313" key="2">
    <source>
        <dbReference type="EMBL" id="KGN47237.1"/>
    </source>
</evidence>
<reference evidence="2 3" key="1">
    <citation type="journal article" date="2009" name="Nat. Genet.">
        <title>The genome of the cucumber, Cucumis sativus L.</title>
        <authorList>
            <person name="Huang S."/>
            <person name="Li R."/>
            <person name="Zhang Z."/>
            <person name="Li L."/>
            <person name="Gu X."/>
            <person name="Fan W."/>
            <person name="Lucas W.J."/>
            <person name="Wang X."/>
            <person name="Xie B."/>
            <person name="Ni P."/>
            <person name="Ren Y."/>
            <person name="Zhu H."/>
            <person name="Li J."/>
            <person name="Lin K."/>
            <person name="Jin W."/>
            <person name="Fei Z."/>
            <person name="Li G."/>
            <person name="Staub J."/>
            <person name="Kilian A."/>
            <person name="van der Vossen E.A."/>
            <person name="Wu Y."/>
            <person name="Guo J."/>
            <person name="He J."/>
            <person name="Jia Z."/>
            <person name="Ren Y."/>
            <person name="Tian G."/>
            <person name="Lu Y."/>
            <person name="Ruan J."/>
            <person name="Qian W."/>
            <person name="Wang M."/>
            <person name="Huang Q."/>
            <person name="Li B."/>
            <person name="Xuan Z."/>
            <person name="Cao J."/>
            <person name="Asan"/>
            <person name="Wu Z."/>
            <person name="Zhang J."/>
            <person name="Cai Q."/>
            <person name="Bai Y."/>
            <person name="Zhao B."/>
            <person name="Han Y."/>
            <person name="Li Y."/>
            <person name="Li X."/>
            <person name="Wang S."/>
            <person name="Shi Q."/>
            <person name="Liu S."/>
            <person name="Cho W.K."/>
            <person name="Kim J.Y."/>
            <person name="Xu Y."/>
            <person name="Heller-Uszynska K."/>
            <person name="Miao H."/>
            <person name="Cheng Z."/>
            <person name="Zhang S."/>
            <person name="Wu J."/>
            <person name="Yang Y."/>
            <person name="Kang H."/>
            <person name="Li M."/>
            <person name="Liang H."/>
            <person name="Ren X."/>
            <person name="Shi Z."/>
            <person name="Wen M."/>
            <person name="Jian M."/>
            <person name="Yang H."/>
            <person name="Zhang G."/>
            <person name="Yang Z."/>
            <person name="Chen R."/>
            <person name="Liu S."/>
            <person name="Li J."/>
            <person name="Ma L."/>
            <person name="Liu H."/>
            <person name="Zhou Y."/>
            <person name="Zhao J."/>
            <person name="Fang X."/>
            <person name="Li G."/>
            <person name="Fang L."/>
            <person name="Li Y."/>
            <person name="Liu D."/>
            <person name="Zheng H."/>
            <person name="Zhang Y."/>
            <person name="Qin N."/>
            <person name="Li Z."/>
            <person name="Yang G."/>
            <person name="Yang S."/>
            <person name="Bolund L."/>
            <person name="Kristiansen K."/>
            <person name="Zheng H."/>
            <person name="Li S."/>
            <person name="Zhang X."/>
            <person name="Yang H."/>
            <person name="Wang J."/>
            <person name="Sun R."/>
            <person name="Zhang B."/>
            <person name="Jiang S."/>
            <person name="Wang J."/>
            <person name="Du Y."/>
            <person name="Li S."/>
        </authorList>
    </citation>
    <scope>NUCLEOTIDE SEQUENCE [LARGE SCALE GENOMIC DNA]</scope>
    <source>
        <strain evidence="3">cv. 9930</strain>
    </source>
</reference>
<feature type="region of interest" description="Disordered" evidence="1">
    <location>
        <begin position="84"/>
        <end position="135"/>
    </location>
</feature>
<evidence type="ECO:0000313" key="3">
    <source>
        <dbReference type="Proteomes" id="UP000029981"/>
    </source>
</evidence>
<dbReference type="EMBL" id="CM002927">
    <property type="protein sequence ID" value="KGN47237.1"/>
    <property type="molecule type" value="Genomic_DNA"/>
</dbReference>
<protein>
    <recommendedName>
        <fullName evidence="4">Retrotransposon gag domain-containing protein</fullName>
    </recommendedName>
</protein>
<dbReference type="Gramene" id="KGN47237">
    <property type="protein sequence ID" value="KGN47237"/>
    <property type="gene ID" value="Csa_6G224010"/>
</dbReference>
<feature type="compositionally biased region" description="Low complexity" evidence="1">
    <location>
        <begin position="111"/>
        <end position="124"/>
    </location>
</feature>
<feature type="compositionally biased region" description="Polar residues" evidence="1">
    <location>
        <begin position="97"/>
        <end position="110"/>
    </location>
</feature>
<proteinExistence type="predicted"/>
<name>A0A0A0KFN3_CUCSA</name>
<reference evidence="2 3" key="3">
    <citation type="journal article" date="2010" name="BMC Genomics">
        <title>Transcriptome sequencing and comparative analysis of cucumber flowers with different sex types.</title>
        <authorList>
            <person name="Guo S."/>
            <person name="Zheng Y."/>
            <person name="Joung J.G."/>
            <person name="Liu S."/>
            <person name="Zhang Z."/>
            <person name="Crasta O.R."/>
            <person name="Sobral B.W."/>
            <person name="Xu Y."/>
            <person name="Huang S."/>
            <person name="Fei Z."/>
        </authorList>
    </citation>
    <scope>NUCLEOTIDE SEQUENCE [LARGE SCALE GENOMIC DNA]</scope>
    <source>
        <strain evidence="3">cv. 9930</strain>
    </source>
</reference>
<evidence type="ECO:0000256" key="1">
    <source>
        <dbReference type="SAM" id="MobiDB-lite"/>
    </source>
</evidence>
<sequence length="178" mass="20467">MQYYPITYCEPTRDEFLGLKQGSISVAEYERKYTELSRYANVILASESERCQRFFSVSGDCHSCGVEYNIREISREQRRFTPGVKFSSRQDFKNRSRGQASRNMSYGSVFQSQSQSIPNQSNRSTVRPQPSKEFVASTVRRTPCTSCGKNHRGHFKKDYPQLNMIVQKDQGVGSQTVE</sequence>
<organism evidence="2 3">
    <name type="scientific">Cucumis sativus</name>
    <name type="common">Cucumber</name>
    <dbReference type="NCBI Taxonomy" id="3659"/>
    <lineage>
        <taxon>Eukaryota</taxon>
        <taxon>Viridiplantae</taxon>
        <taxon>Streptophyta</taxon>
        <taxon>Embryophyta</taxon>
        <taxon>Tracheophyta</taxon>
        <taxon>Spermatophyta</taxon>
        <taxon>Magnoliopsida</taxon>
        <taxon>eudicotyledons</taxon>
        <taxon>Gunneridae</taxon>
        <taxon>Pentapetalae</taxon>
        <taxon>rosids</taxon>
        <taxon>fabids</taxon>
        <taxon>Cucurbitales</taxon>
        <taxon>Cucurbitaceae</taxon>
        <taxon>Benincaseae</taxon>
        <taxon>Cucumis</taxon>
    </lineage>
</organism>